<protein>
    <submittedName>
        <fullName evidence="1">Uncharacterized protein</fullName>
    </submittedName>
</protein>
<dbReference type="EMBL" id="CP117884">
    <property type="protein sequence ID" value="WDF82065.1"/>
    <property type="molecule type" value="Genomic_DNA"/>
</dbReference>
<keyword evidence="2" id="KW-1185">Reference proteome</keyword>
<sequence length="56" mass="5723">MTTISAVAGSFKAMFWLFLLGLAAFTVGAGLLLGLPGWLMAGGGSLALAMYTIEGR</sequence>
<organism evidence="1 2">
    <name type="scientific">Lacticaseibacillus pabuli</name>
    <dbReference type="NCBI Taxonomy" id="3025672"/>
    <lineage>
        <taxon>Bacteria</taxon>
        <taxon>Bacillati</taxon>
        <taxon>Bacillota</taxon>
        <taxon>Bacilli</taxon>
        <taxon>Lactobacillales</taxon>
        <taxon>Lactobacillaceae</taxon>
        <taxon>Lacticaseibacillus</taxon>
    </lineage>
</organism>
<gene>
    <name evidence="1" type="ORF">PQ472_09045</name>
</gene>
<reference evidence="1 2" key="1">
    <citation type="submission" date="2023-02" db="EMBL/GenBank/DDBJ databases">
        <title>Genome sequence of Lacticaseibacillus sp. KACC 23028.</title>
        <authorList>
            <person name="Kim S."/>
            <person name="Heo J."/>
            <person name="Kwon S.-W."/>
        </authorList>
    </citation>
    <scope>NUCLEOTIDE SEQUENCE [LARGE SCALE GENOMIC DNA]</scope>
    <source>
        <strain evidence="1 2">KACC 23028</strain>
    </source>
</reference>
<dbReference type="RefSeq" id="WP_274259277.1">
    <property type="nucleotide sequence ID" value="NZ_CP117884.1"/>
</dbReference>
<accession>A0ABY7WPD9</accession>
<evidence type="ECO:0000313" key="2">
    <source>
        <dbReference type="Proteomes" id="UP001220377"/>
    </source>
</evidence>
<dbReference type="Proteomes" id="UP001220377">
    <property type="component" value="Chromosome"/>
</dbReference>
<proteinExistence type="predicted"/>
<evidence type="ECO:0000313" key="1">
    <source>
        <dbReference type="EMBL" id="WDF82065.1"/>
    </source>
</evidence>
<name>A0ABY7WPD9_9LACO</name>